<dbReference type="GO" id="GO:0044718">
    <property type="term" value="P:siderophore transmembrane transport"/>
    <property type="evidence" value="ECO:0007669"/>
    <property type="project" value="TreeGrafter"/>
</dbReference>
<dbReference type="InterPro" id="IPR037066">
    <property type="entry name" value="Plug_dom_sf"/>
</dbReference>
<comment type="caution">
    <text evidence="11">The sequence shown here is derived from an EMBL/GenBank/DDBJ whole genome shotgun (WGS) entry which is preliminary data.</text>
</comment>
<evidence type="ECO:0000256" key="5">
    <source>
        <dbReference type="ARBA" id="ARBA00022729"/>
    </source>
</evidence>
<feature type="domain" description="Outer membrane protein beta-barrel" evidence="10">
    <location>
        <begin position="363"/>
        <end position="791"/>
    </location>
</feature>
<dbReference type="InterPro" id="IPR012910">
    <property type="entry name" value="Plug_dom"/>
</dbReference>
<dbReference type="InterPro" id="IPR041700">
    <property type="entry name" value="OMP_b-brl_3"/>
</dbReference>
<dbReference type="PANTHER" id="PTHR30069">
    <property type="entry name" value="TONB-DEPENDENT OUTER MEMBRANE RECEPTOR"/>
    <property type="match status" value="1"/>
</dbReference>
<dbReference type="SUPFAM" id="SSF56935">
    <property type="entry name" value="Porins"/>
    <property type="match status" value="1"/>
</dbReference>
<evidence type="ECO:0000256" key="7">
    <source>
        <dbReference type="ARBA" id="ARBA00023237"/>
    </source>
</evidence>
<keyword evidence="6" id="KW-0472">Membrane</keyword>
<evidence type="ECO:0000313" key="11">
    <source>
        <dbReference type="EMBL" id="EID72690.1"/>
    </source>
</evidence>
<dbReference type="PATRIC" id="fig|946077.3.peg.2256"/>
<dbReference type="Gene3D" id="2.170.130.10">
    <property type="entry name" value="TonB-dependent receptor, plug domain"/>
    <property type="match status" value="1"/>
</dbReference>
<dbReference type="STRING" id="946077.W5A_11194"/>
<evidence type="ECO:0000256" key="2">
    <source>
        <dbReference type="ARBA" id="ARBA00022448"/>
    </source>
</evidence>
<evidence type="ECO:0000256" key="4">
    <source>
        <dbReference type="ARBA" id="ARBA00022692"/>
    </source>
</evidence>
<accession>I0W8H4</accession>
<protein>
    <submittedName>
        <fullName evidence="11">TonB-dependent receptor</fullName>
    </submittedName>
</protein>
<dbReference type="AlphaFoldDB" id="I0W8H4"/>
<dbReference type="EMBL" id="AJJU01000034">
    <property type="protein sequence ID" value="EID72690.1"/>
    <property type="molecule type" value="Genomic_DNA"/>
</dbReference>
<dbReference type="InterPro" id="IPR039426">
    <property type="entry name" value="TonB-dep_rcpt-like"/>
</dbReference>
<gene>
    <name evidence="11" type="ORF">W5A_11194</name>
</gene>
<dbReference type="GO" id="GO:0015344">
    <property type="term" value="F:siderophore uptake transmembrane transporter activity"/>
    <property type="evidence" value="ECO:0007669"/>
    <property type="project" value="TreeGrafter"/>
</dbReference>
<sequence length="817" mass="93650">MMVTAQGPKPIKLTGTVIDSETNQPLEYATIILQEVRNPDKITGGITDNKGKFTVEAPAGQYNIKVEFISFKSYELKNQALRGDKDMGVIKLALDVAQLDAVEVIAERTTVELRMDKKIYNVGQDMTVKGGSVTDVLDNVPSVSVDVEGNISLRGNENVRILINGKPSALSGLSPDALQQLPADAIEKIELITNPSARYDAEGTAGIINIILKKGKGLGVNGALSAFAGNPDNFGGSLNLNLRGEKINIFTNTSYRYSDSPGNSLFEQINYNQDGTIRNYQDEYRKNNRINDNFNTNLGVEFIINESTSLTNSFVYRKRSGENNTNVNFFNFDANKLPTIQRNRFTLEDDSDESVQYSLNFEKRFNEDGHKLTFDYQYSTNNELEDSNITELILNDNNQLTPERTINNENVNNQLLQFDYVLPFGENKQSQFELGYRGNFNDFDTDFQFGTIEPNGDFTLDNDFTNRLLFKENINALYTQFGTRFGKFNLMSGLRMEDTNIDIRLVNTNDINKKKYTNWFPSVFLGYEFSETEQFTVSYSKRLRRPWSRFINPFPSRTSNTNLFQGNPDLDPTFTDAYDIGYLKRWDKITLNTSAYYNRSTGVFQFIALETGDFVEIENPDTNEIVDVPIMLRTPINLAVEQRLGVEFTTTYTPKRNWRFTWNINLFNQKLDGDYTYINYQDEEIVQNFDSENFTWFSRLSSKIVLPYKIDFQANMMYQGPNRTAQSKSEGMLSANLAFSKDILKDKGTLSLNVSDLFNSRKRISETRTPTVFSYSEMQWRQRQVTLNFTYRFNKQKEREMPDRMREGGGEDFDFEG</sequence>
<evidence type="ECO:0000256" key="6">
    <source>
        <dbReference type="ARBA" id="ARBA00023136"/>
    </source>
</evidence>
<dbReference type="PANTHER" id="PTHR30069:SF29">
    <property type="entry name" value="HEMOGLOBIN AND HEMOGLOBIN-HAPTOGLOBIN-BINDING PROTEIN 1-RELATED"/>
    <property type="match status" value="1"/>
</dbReference>
<dbReference type="Gene3D" id="2.40.170.20">
    <property type="entry name" value="TonB-dependent receptor, beta-barrel domain"/>
    <property type="match status" value="1"/>
</dbReference>
<evidence type="ECO:0000259" key="10">
    <source>
        <dbReference type="Pfam" id="PF14905"/>
    </source>
</evidence>
<dbReference type="Pfam" id="PF13715">
    <property type="entry name" value="CarbopepD_reg_2"/>
    <property type="match status" value="1"/>
</dbReference>
<keyword evidence="5" id="KW-0732">Signal</keyword>
<proteinExistence type="predicted"/>
<evidence type="ECO:0000256" key="8">
    <source>
        <dbReference type="SAM" id="MobiDB-lite"/>
    </source>
</evidence>
<keyword evidence="11" id="KW-0675">Receptor</keyword>
<dbReference type="Gene3D" id="2.60.40.1120">
    <property type="entry name" value="Carboxypeptidase-like, regulatory domain"/>
    <property type="match status" value="1"/>
</dbReference>
<dbReference type="Pfam" id="PF07715">
    <property type="entry name" value="Plug"/>
    <property type="match status" value="1"/>
</dbReference>
<organism evidence="11 12">
    <name type="scientific">Imtechella halotolerans K1</name>
    <dbReference type="NCBI Taxonomy" id="946077"/>
    <lineage>
        <taxon>Bacteria</taxon>
        <taxon>Pseudomonadati</taxon>
        <taxon>Bacteroidota</taxon>
        <taxon>Flavobacteriia</taxon>
        <taxon>Flavobacteriales</taxon>
        <taxon>Flavobacteriaceae</taxon>
        <taxon>Imtechella</taxon>
    </lineage>
</organism>
<keyword evidence="3" id="KW-1134">Transmembrane beta strand</keyword>
<reference evidence="11 12" key="1">
    <citation type="journal article" date="2012" name="J. Bacteriol.">
        <title>Genome Sequence of the Halotolerant Bacterium Imtechella halotolerans K1T.</title>
        <authorList>
            <person name="Kumar S."/>
            <person name="Vikram S."/>
            <person name="Subramanian S."/>
            <person name="Raghava G.P."/>
            <person name="Pinnaka A.K."/>
        </authorList>
    </citation>
    <scope>NUCLEOTIDE SEQUENCE [LARGE SCALE GENOMIC DNA]</scope>
    <source>
        <strain evidence="11 12">K1</strain>
    </source>
</reference>
<dbReference type="GO" id="GO:0009279">
    <property type="term" value="C:cell outer membrane"/>
    <property type="evidence" value="ECO:0007669"/>
    <property type="project" value="UniProtKB-SubCell"/>
</dbReference>
<dbReference type="SUPFAM" id="SSF49464">
    <property type="entry name" value="Carboxypeptidase regulatory domain-like"/>
    <property type="match status" value="1"/>
</dbReference>
<keyword evidence="2" id="KW-0813">Transport</keyword>
<keyword evidence="7" id="KW-0998">Cell outer membrane</keyword>
<feature type="region of interest" description="Disordered" evidence="8">
    <location>
        <begin position="798"/>
        <end position="817"/>
    </location>
</feature>
<feature type="compositionally biased region" description="Basic and acidic residues" evidence="8">
    <location>
        <begin position="798"/>
        <end position="809"/>
    </location>
</feature>
<evidence type="ECO:0000256" key="3">
    <source>
        <dbReference type="ARBA" id="ARBA00022452"/>
    </source>
</evidence>
<evidence type="ECO:0000259" key="9">
    <source>
        <dbReference type="Pfam" id="PF07715"/>
    </source>
</evidence>
<dbReference type="InterPro" id="IPR036942">
    <property type="entry name" value="Beta-barrel_TonB_sf"/>
</dbReference>
<evidence type="ECO:0000256" key="1">
    <source>
        <dbReference type="ARBA" id="ARBA00004571"/>
    </source>
</evidence>
<dbReference type="Proteomes" id="UP000005938">
    <property type="component" value="Unassembled WGS sequence"/>
</dbReference>
<dbReference type="eggNOG" id="COG4771">
    <property type="taxonomic scope" value="Bacteria"/>
</dbReference>
<dbReference type="Pfam" id="PF14905">
    <property type="entry name" value="OMP_b-brl_3"/>
    <property type="match status" value="1"/>
</dbReference>
<name>I0W8H4_9FLAO</name>
<evidence type="ECO:0000313" key="12">
    <source>
        <dbReference type="Proteomes" id="UP000005938"/>
    </source>
</evidence>
<keyword evidence="4" id="KW-0812">Transmembrane</keyword>
<keyword evidence="12" id="KW-1185">Reference proteome</keyword>
<dbReference type="InterPro" id="IPR008969">
    <property type="entry name" value="CarboxyPept-like_regulatory"/>
</dbReference>
<comment type="subcellular location">
    <subcellularLocation>
        <location evidence="1">Cell outer membrane</location>
        <topology evidence="1">Multi-pass membrane protein</topology>
    </subcellularLocation>
</comment>
<feature type="domain" description="TonB-dependent receptor plug" evidence="9">
    <location>
        <begin position="130"/>
        <end position="207"/>
    </location>
</feature>